<dbReference type="InterPro" id="IPR046536">
    <property type="entry name" value="DUF6601"/>
</dbReference>
<dbReference type="AlphaFoldDB" id="A0A545VIN3"/>
<keyword evidence="3" id="KW-1185">Reference proteome</keyword>
<name>A0A545VIN3_9HYPO</name>
<dbReference type="EMBL" id="SPUK01000033">
    <property type="protein sequence ID" value="TQV90163.1"/>
    <property type="molecule type" value="Genomic_DNA"/>
</dbReference>
<evidence type="ECO:0000313" key="3">
    <source>
        <dbReference type="Proteomes" id="UP000315783"/>
    </source>
</evidence>
<keyword evidence="1" id="KW-0812">Transmembrane</keyword>
<dbReference type="GO" id="GO:0006508">
    <property type="term" value="P:proteolysis"/>
    <property type="evidence" value="ECO:0007669"/>
    <property type="project" value="UniProtKB-KW"/>
</dbReference>
<dbReference type="Pfam" id="PF20246">
    <property type="entry name" value="DUF6601"/>
    <property type="match status" value="1"/>
</dbReference>
<keyword evidence="2" id="KW-0645">Protease</keyword>
<protein>
    <submittedName>
        <fullName evidence="2">Subtilisin-like serine protease</fullName>
    </submittedName>
</protein>
<feature type="transmembrane region" description="Helical" evidence="1">
    <location>
        <begin position="300"/>
        <end position="326"/>
    </location>
</feature>
<feature type="transmembrane region" description="Helical" evidence="1">
    <location>
        <begin position="259"/>
        <end position="280"/>
    </location>
</feature>
<reference evidence="2 3" key="1">
    <citation type="journal article" date="2019" name="Appl. Microbiol. Biotechnol.">
        <title>Genome sequence of Isaria javanica and comparative genome analysis insights into family S53 peptidase evolution in fungal entomopathogens.</title>
        <authorList>
            <person name="Lin R."/>
            <person name="Zhang X."/>
            <person name="Xin B."/>
            <person name="Zou M."/>
            <person name="Gao Y."/>
            <person name="Qin F."/>
            <person name="Hu Q."/>
            <person name="Xie B."/>
            <person name="Cheng X."/>
        </authorList>
    </citation>
    <scope>NUCLEOTIDE SEQUENCE [LARGE SCALE GENOMIC DNA]</scope>
    <source>
        <strain evidence="2 3">IJ1G</strain>
    </source>
</reference>
<keyword evidence="1" id="KW-1133">Transmembrane helix</keyword>
<organism evidence="2 3">
    <name type="scientific">Cordyceps javanica</name>
    <dbReference type="NCBI Taxonomy" id="43265"/>
    <lineage>
        <taxon>Eukaryota</taxon>
        <taxon>Fungi</taxon>
        <taxon>Dikarya</taxon>
        <taxon>Ascomycota</taxon>
        <taxon>Pezizomycotina</taxon>
        <taxon>Sordariomycetes</taxon>
        <taxon>Hypocreomycetidae</taxon>
        <taxon>Hypocreales</taxon>
        <taxon>Cordycipitaceae</taxon>
        <taxon>Cordyceps</taxon>
    </lineage>
</organism>
<proteinExistence type="predicted"/>
<dbReference type="OrthoDB" id="5086500at2759"/>
<dbReference type="PANTHER" id="PTHR34414:SF1">
    <property type="entry name" value="SUBTILISIN-LIKE SERINE PROTEASE"/>
    <property type="match status" value="1"/>
</dbReference>
<gene>
    <name evidence="2" type="ORF">IF1G_11162</name>
</gene>
<accession>A0A545VIN3</accession>
<dbReference type="GO" id="GO:0008233">
    <property type="term" value="F:peptidase activity"/>
    <property type="evidence" value="ECO:0007669"/>
    <property type="project" value="UniProtKB-KW"/>
</dbReference>
<sequence length="354" mass="40417">MATAQKKTGGGSQSPARSCAPFTVCLLDQEYSEKDPELGADRFKGLPATHRTRESEDLPGDNIVPPSANIVKFLRYELLVPRLNVVQGWLWMCGRPMPPRPLHHQLLLKRNITITENPELHLVWSKRRIFLKPVPEWLLDSAFWKDHIVGPAQDRCALDECARGFLFSYCALIAYKSDFRIARENELLPEELTWPVWKKLSMQILQNHAYKAVNPRYWYGELRLDRLNMVYMFRLGYFLRGYSSVDSAAVYMDLLHDNFGVLAALLAYVIVVLTAMQVGFGVDRLKDNGAFQSISYGFAIFSMISPLAGAFVIVVLLLPIFCGNWLETKKYKSRRYEAMGVDPQEKEREASSSV</sequence>
<evidence type="ECO:0000313" key="2">
    <source>
        <dbReference type="EMBL" id="TQV90163.1"/>
    </source>
</evidence>
<keyword evidence="2" id="KW-0378">Hydrolase</keyword>
<evidence type="ECO:0000256" key="1">
    <source>
        <dbReference type="SAM" id="Phobius"/>
    </source>
</evidence>
<dbReference type="Proteomes" id="UP000315783">
    <property type="component" value="Unassembled WGS sequence"/>
</dbReference>
<keyword evidence="1" id="KW-0472">Membrane</keyword>
<dbReference type="PANTHER" id="PTHR34414">
    <property type="entry name" value="HET DOMAIN-CONTAINING PROTEIN-RELATED"/>
    <property type="match status" value="1"/>
</dbReference>
<dbReference type="STRING" id="43265.A0A545VIN3"/>
<comment type="caution">
    <text evidence="2">The sequence shown here is derived from an EMBL/GenBank/DDBJ whole genome shotgun (WGS) entry which is preliminary data.</text>
</comment>